<dbReference type="Proteomes" id="UP000002368">
    <property type="component" value="Chromosome"/>
</dbReference>
<keyword evidence="3" id="KW-1185">Reference proteome</keyword>
<proteinExistence type="predicted"/>
<dbReference type="KEGG" id="bts:Btus_3121"/>
<dbReference type="AlphaFoldDB" id="D5WWH0"/>
<dbReference type="EMBL" id="CP002017">
    <property type="protein sequence ID" value="ADG07735.1"/>
    <property type="molecule type" value="Genomic_DNA"/>
</dbReference>
<name>D5WWH0_KYRT2</name>
<protein>
    <submittedName>
        <fullName evidence="2">Uncharacterized protein</fullName>
    </submittedName>
</protein>
<accession>D5WWH0</accession>
<dbReference type="HOGENOM" id="CLU_3136848_0_0_9"/>
<gene>
    <name evidence="2" type="ordered locus">Btus_3121</name>
</gene>
<reference evidence="2 3" key="1">
    <citation type="journal article" date="2011" name="Stand. Genomic Sci.">
        <title>Complete genome sequence of the thermophilic, hydrogen-oxidizing Bacillus tusciae type strain (T2) and reclassification in the new genus, Kyrpidia gen. nov. as Kyrpidia tusciae comb. nov. and emendation of the family Alicyclobacillaceae da Costa and Rainey, 2010.</title>
        <authorList>
            <person name="Klenk H.P."/>
            <person name="Lapidus A."/>
            <person name="Chertkov O."/>
            <person name="Copeland A."/>
            <person name="Del Rio T.G."/>
            <person name="Nolan M."/>
            <person name="Lucas S."/>
            <person name="Chen F."/>
            <person name="Tice H."/>
            <person name="Cheng J.F."/>
            <person name="Han C."/>
            <person name="Bruce D."/>
            <person name="Goodwin L."/>
            <person name="Pitluck S."/>
            <person name="Pati A."/>
            <person name="Ivanova N."/>
            <person name="Mavromatis K."/>
            <person name="Daum C."/>
            <person name="Chen A."/>
            <person name="Palaniappan K."/>
            <person name="Chang Y.J."/>
            <person name="Land M."/>
            <person name="Hauser L."/>
            <person name="Jeffries C.D."/>
            <person name="Detter J.C."/>
            <person name="Rohde M."/>
            <person name="Abt B."/>
            <person name="Pukall R."/>
            <person name="Goker M."/>
            <person name="Bristow J."/>
            <person name="Markowitz V."/>
            <person name="Hugenholtz P."/>
            <person name="Eisen J.A."/>
        </authorList>
    </citation>
    <scope>NUCLEOTIDE SEQUENCE [LARGE SCALE GENOMIC DNA]</scope>
    <source>
        <strain evidence="2 3">DSM 2912</strain>
    </source>
</reference>
<feature type="region of interest" description="Disordered" evidence="1">
    <location>
        <begin position="24"/>
        <end position="49"/>
    </location>
</feature>
<evidence type="ECO:0000313" key="3">
    <source>
        <dbReference type="Proteomes" id="UP000002368"/>
    </source>
</evidence>
<evidence type="ECO:0000256" key="1">
    <source>
        <dbReference type="SAM" id="MobiDB-lite"/>
    </source>
</evidence>
<evidence type="ECO:0000313" key="2">
    <source>
        <dbReference type="EMBL" id="ADG07735.1"/>
    </source>
</evidence>
<sequence>MVFAIVIVLAGCILYWLMKPPSVEHQPEPVRPQDTGASVSYGYEAKSDA</sequence>
<organism evidence="2 3">
    <name type="scientific">Kyrpidia tusciae (strain DSM 2912 / NBRC 15312 / T2)</name>
    <name type="common">Bacillus tusciae</name>
    <dbReference type="NCBI Taxonomy" id="562970"/>
    <lineage>
        <taxon>Bacteria</taxon>
        <taxon>Bacillati</taxon>
        <taxon>Bacillota</taxon>
        <taxon>Bacilli</taxon>
        <taxon>Bacillales</taxon>
        <taxon>Alicyclobacillaceae</taxon>
        <taxon>Kyrpidia</taxon>
    </lineage>
</organism>
<dbReference type="STRING" id="562970.Btus_3121"/>